<dbReference type="RefSeq" id="WP_227117091.1">
    <property type="nucleotide sequence ID" value="NZ_JAJCID010000037.1"/>
</dbReference>
<dbReference type="EMBL" id="JAKNGE010000041">
    <property type="protein sequence ID" value="MCG4748673.1"/>
    <property type="molecule type" value="Genomic_DNA"/>
</dbReference>
<protein>
    <submittedName>
        <fullName evidence="2">Polysaccharide deacetylase</fullName>
    </submittedName>
</protein>
<dbReference type="Gene3D" id="3.20.20.370">
    <property type="entry name" value="Glycoside hydrolase/deacetylase"/>
    <property type="match status" value="1"/>
</dbReference>
<dbReference type="CDD" id="cd10938">
    <property type="entry name" value="CE4_HpPgdA_like"/>
    <property type="match status" value="1"/>
</dbReference>
<dbReference type="GO" id="GO:0016810">
    <property type="term" value="F:hydrolase activity, acting on carbon-nitrogen (but not peptide) bonds"/>
    <property type="evidence" value="ECO:0007669"/>
    <property type="project" value="InterPro"/>
</dbReference>
<dbReference type="PROSITE" id="PS51677">
    <property type="entry name" value="NODB"/>
    <property type="match status" value="1"/>
</dbReference>
<name>A0AAW5C9M4_9FIRM</name>
<accession>A0AAW5C9M4</accession>
<feature type="domain" description="NodB homology" evidence="1">
    <location>
        <begin position="39"/>
        <end position="290"/>
    </location>
</feature>
<proteinExistence type="predicted"/>
<evidence type="ECO:0000313" key="2">
    <source>
        <dbReference type="EMBL" id="MCG4748673.1"/>
    </source>
</evidence>
<dbReference type="PANTHER" id="PTHR47561">
    <property type="entry name" value="POLYSACCHARIDE DEACETYLASE FAMILY PROTEIN (AFU_ORTHOLOGUE AFUA_6G05030)"/>
    <property type="match status" value="1"/>
</dbReference>
<dbReference type="InterPro" id="IPR037950">
    <property type="entry name" value="PgdA-like"/>
</dbReference>
<dbReference type="AlphaFoldDB" id="A0AAW5C9M4"/>
<sequence>MDALQWPEGKKCAVMFSFDLDGDTTWENGNRGLPNGEQYIKSLSVGQYGPKRCADRILDKLDQYGVKATFFIPGLTAQRYPEVVKRIAAAGHEIGLHGYAHERFAGKTTEEQIEIIEKPQGILRELIGHDVEGFRTPSGDWAVETPKLLYERGIRYSSSMRGDDRPYRTVIDGRETDFIEIPTKWEVDDYVAMAYHMYPAEPAGQDRISCYREVEDNFMREFEGHYRYGLCISFMSHPQVIGSPGRIRILDHLLRHITSKKDVWIATGSQIADWYREHSGPGCGKTQEVG</sequence>
<dbReference type="InterPro" id="IPR002509">
    <property type="entry name" value="NODB_dom"/>
</dbReference>
<gene>
    <name evidence="2" type="ORF">L0N08_24985</name>
</gene>
<dbReference type="Pfam" id="PF01522">
    <property type="entry name" value="Polysacc_deac_1"/>
    <property type="match status" value="1"/>
</dbReference>
<organism evidence="2 3">
    <name type="scientific">Enterocloster aldenensis</name>
    <dbReference type="NCBI Taxonomy" id="358742"/>
    <lineage>
        <taxon>Bacteria</taxon>
        <taxon>Bacillati</taxon>
        <taxon>Bacillota</taxon>
        <taxon>Clostridia</taxon>
        <taxon>Lachnospirales</taxon>
        <taxon>Lachnospiraceae</taxon>
        <taxon>Enterocloster</taxon>
    </lineage>
</organism>
<dbReference type="GO" id="GO:0005975">
    <property type="term" value="P:carbohydrate metabolic process"/>
    <property type="evidence" value="ECO:0007669"/>
    <property type="project" value="InterPro"/>
</dbReference>
<dbReference type="InterPro" id="IPR011330">
    <property type="entry name" value="Glyco_hydro/deAcase_b/a-brl"/>
</dbReference>
<evidence type="ECO:0000259" key="1">
    <source>
        <dbReference type="PROSITE" id="PS51677"/>
    </source>
</evidence>
<reference evidence="2" key="1">
    <citation type="submission" date="2022-01" db="EMBL/GenBank/DDBJ databases">
        <title>Collection of gut derived symbiotic bacterial strains cultured from healthy donors.</title>
        <authorList>
            <person name="Lin H."/>
            <person name="Kohout C."/>
            <person name="Waligurski E."/>
            <person name="Pamer E.G."/>
        </authorList>
    </citation>
    <scope>NUCLEOTIDE SEQUENCE</scope>
    <source>
        <strain evidence="2">DFI.6.55</strain>
    </source>
</reference>
<comment type="caution">
    <text evidence="2">The sequence shown here is derived from an EMBL/GenBank/DDBJ whole genome shotgun (WGS) entry which is preliminary data.</text>
</comment>
<dbReference type="Proteomes" id="UP001299608">
    <property type="component" value="Unassembled WGS sequence"/>
</dbReference>
<dbReference type="SUPFAM" id="SSF88713">
    <property type="entry name" value="Glycoside hydrolase/deacetylase"/>
    <property type="match status" value="1"/>
</dbReference>
<evidence type="ECO:0000313" key="3">
    <source>
        <dbReference type="Proteomes" id="UP001299608"/>
    </source>
</evidence>
<dbReference type="PANTHER" id="PTHR47561:SF1">
    <property type="entry name" value="POLYSACCHARIDE DEACETYLASE FAMILY PROTEIN (AFU_ORTHOLOGUE AFUA_6G05030)"/>
    <property type="match status" value="1"/>
</dbReference>